<dbReference type="Gene3D" id="3.40.1170.60">
    <property type="match status" value="1"/>
</dbReference>
<dbReference type="Pfam" id="PF11799">
    <property type="entry name" value="IMS_C"/>
    <property type="match status" value="1"/>
</dbReference>
<proteinExistence type="inferred from homology"/>
<dbReference type="InterPro" id="IPR017961">
    <property type="entry name" value="DNA_pol_Y-fam_little_finger"/>
</dbReference>
<keyword evidence="3" id="KW-0808">Transferase</keyword>
<keyword evidence="5" id="KW-0235">DNA replication</keyword>
<feature type="region of interest" description="Disordered" evidence="12">
    <location>
        <begin position="367"/>
        <end position="391"/>
    </location>
</feature>
<dbReference type="NCBIfam" id="NF002677">
    <property type="entry name" value="PRK02406.1"/>
    <property type="match status" value="1"/>
</dbReference>
<keyword evidence="6" id="KW-0479">Metal-binding</keyword>
<reference evidence="14" key="1">
    <citation type="submission" date="2020-05" db="EMBL/GenBank/DDBJ databases">
        <authorList>
            <person name="Chiriac C."/>
            <person name="Salcher M."/>
            <person name="Ghai R."/>
            <person name="Kavagutti S V."/>
        </authorList>
    </citation>
    <scope>NUCLEOTIDE SEQUENCE</scope>
</reference>
<dbReference type="NCBIfam" id="NF003015">
    <property type="entry name" value="PRK03858.1"/>
    <property type="match status" value="1"/>
</dbReference>
<dbReference type="EMBL" id="CAEZVG010000034">
    <property type="protein sequence ID" value="CAB4624135.1"/>
    <property type="molecule type" value="Genomic_DNA"/>
</dbReference>
<dbReference type="EC" id="2.7.7.7" evidence="2"/>
<comment type="catalytic activity">
    <reaction evidence="11">
        <text>DNA(n) + a 2'-deoxyribonucleoside 5'-triphosphate = DNA(n+1) + diphosphate</text>
        <dbReference type="Rhea" id="RHEA:22508"/>
        <dbReference type="Rhea" id="RHEA-COMP:17339"/>
        <dbReference type="Rhea" id="RHEA-COMP:17340"/>
        <dbReference type="ChEBI" id="CHEBI:33019"/>
        <dbReference type="ChEBI" id="CHEBI:61560"/>
        <dbReference type="ChEBI" id="CHEBI:173112"/>
        <dbReference type="EC" id="2.7.7.7"/>
    </reaction>
</comment>
<dbReference type="CDD" id="cd03586">
    <property type="entry name" value="PolY_Pol_IV_kappa"/>
    <property type="match status" value="1"/>
</dbReference>
<dbReference type="GO" id="GO:0003887">
    <property type="term" value="F:DNA-directed DNA polymerase activity"/>
    <property type="evidence" value="ECO:0007669"/>
    <property type="project" value="UniProtKB-KW"/>
</dbReference>
<dbReference type="GO" id="GO:0009432">
    <property type="term" value="P:SOS response"/>
    <property type="evidence" value="ECO:0007669"/>
    <property type="project" value="TreeGrafter"/>
</dbReference>
<evidence type="ECO:0000256" key="7">
    <source>
        <dbReference type="ARBA" id="ARBA00022763"/>
    </source>
</evidence>
<dbReference type="InterPro" id="IPR036775">
    <property type="entry name" value="DNA_pol_Y-fam_lit_finger_sf"/>
</dbReference>
<evidence type="ECO:0000256" key="4">
    <source>
        <dbReference type="ARBA" id="ARBA00022695"/>
    </source>
</evidence>
<dbReference type="SUPFAM" id="SSF100879">
    <property type="entry name" value="Lesion bypass DNA polymerase (Y-family), little finger domain"/>
    <property type="match status" value="1"/>
</dbReference>
<evidence type="ECO:0000256" key="12">
    <source>
        <dbReference type="SAM" id="MobiDB-lite"/>
    </source>
</evidence>
<dbReference type="InterPro" id="IPR043502">
    <property type="entry name" value="DNA/RNA_pol_sf"/>
</dbReference>
<dbReference type="PANTHER" id="PTHR11076">
    <property type="entry name" value="DNA REPAIR POLYMERASE UMUC / TRANSFERASE FAMILY MEMBER"/>
    <property type="match status" value="1"/>
</dbReference>
<dbReference type="Gene3D" id="1.10.150.20">
    <property type="entry name" value="5' to 3' exonuclease, C-terminal subdomain"/>
    <property type="match status" value="1"/>
</dbReference>
<evidence type="ECO:0000256" key="1">
    <source>
        <dbReference type="ARBA" id="ARBA00010945"/>
    </source>
</evidence>
<dbReference type="GO" id="GO:0005829">
    <property type="term" value="C:cytosol"/>
    <property type="evidence" value="ECO:0007669"/>
    <property type="project" value="TreeGrafter"/>
</dbReference>
<dbReference type="Pfam" id="PF00817">
    <property type="entry name" value="IMS"/>
    <property type="match status" value="1"/>
</dbReference>
<dbReference type="Gene3D" id="3.30.70.270">
    <property type="match status" value="1"/>
</dbReference>
<dbReference type="Pfam" id="PF11798">
    <property type="entry name" value="IMS_HHH"/>
    <property type="match status" value="1"/>
</dbReference>
<dbReference type="PANTHER" id="PTHR11076:SF33">
    <property type="entry name" value="DNA POLYMERASE KAPPA"/>
    <property type="match status" value="1"/>
</dbReference>
<dbReference type="GO" id="GO:0006281">
    <property type="term" value="P:DNA repair"/>
    <property type="evidence" value="ECO:0007669"/>
    <property type="project" value="UniProtKB-KW"/>
</dbReference>
<keyword evidence="7" id="KW-0227">DNA damage</keyword>
<organism evidence="14">
    <name type="scientific">freshwater metagenome</name>
    <dbReference type="NCBI Taxonomy" id="449393"/>
    <lineage>
        <taxon>unclassified sequences</taxon>
        <taxon>metagenomes</taxon>
        <taxon>ecological metagenomes</taxon>
    </lineage>
</organism>
<evidence type="ECO:0000256" key="8">
    <source>
        <dbReference type="ARBA" id="ARBA00022842"/>
    </source>
</evidence>
<dbReference type="GO" id="GO:0042276">
    <property type="term" value="P:error-prone translesion synthesis"/>
    <property type="evidence" value="ECO:0007669"/>
    <property type="project" value="TreeGrafter"/>
</dbReference>
<gene>
    <name evidence="14" type="ORF">UFOPK1440_00364</name>
    <name evidence="15" type="ORF">UFOPK1946_00716</name>
</gene>
<dbReference type="AlphaFoldDB" id="A0A6J6BKD7"/>
<dbReference type="FunFam" id="3.30.1490.100:FF:000004">
    <property type="entry name" value="DNA polymerase IV"/>
    <property type="match status" value="1"/>
</dbReference>
<keyword evidence="9" id="KW-0239">DNA-directed DNA polymerase</keyword>
<dbReference type="InterPro" id="IPR024728">
    <property type="entry name" value="PolY_HhH_motif"/>
</dbReference>
<keyword evidence="10" id="KW-0234">DNA repair</keyword>
<evidence type="ECO:0000256" key="10">
    <source>
        <dbReference type="ARBA" id="ARBA00023204"/>
    </source>
</evidence>
<dbReference type="PROSITE" id="PS50173">
    <property type="entry name" value="UMUC"/>
    <property type="match status" value="1"/>
</dbReference>
<dbReference type="GO" id="GO:0006260">
    <property type="term" value="P:DNA replication"/>
    <property type="evidence" value="ECO:0007669"/>
    <property type="project" value="UniProtKB-KW"/>
</dbReference>
<evidence type="ECO:0000256" key="3">
    <source>
        <dbReference type="ARBA" id="ARBA00022679"/>
    </source>
</evidence>
<comment type="similarity">
    <text evidence="1">Belongs to the DNA polymerase type-Y family.</text>
</comment>
<keyword evidence="8" id="KW-0460">Magnesium</keyword>
<evidence type="ECO:0000256" key="9">
    <source>
        <dbReference type="ARBA" id="ARBA00022932"/>
    </source>
</evidence>
<sequence>MSTILHVDMDAFYASVAELDHPELRGKALVVGAGARGVVLSANYEARKFGIRAAMPVGRAQRMAPHAIFVAPEHHRYAEISERVMAIFAAFTPKVEPISLDEAFLDVTGAIRLLGNGRKIAEDIRARVFKEEGITCSVGIAQSKFIAKLASQHCKPNGMLEIREERILEFLHPLPVAAMWGVGPKTGEALAKLGLHTIGDIAATPRATLIRALGEASGASLYELAWGRDFREVSNDESDKSISAAETFSHDLDNPEEILREYLRLTEKASARLRDRELFAKTISIKVRFSDFTTISRSKTLPQPIDSTQEIYEIVRTLYKALKIDRARLRLVGVSLENLQEGAHEQMLLGSREKGWREADTAIDRARARFGSSSVRPGRLIEPESEPEELD</sequence>
<name>A0A6J6BKD7_9ZZZZ</name>
<evidence type="ECO:0000259" key="13">
    <source>
        <dbReference type="PROSITE" id="PS50173"/>
    </source>
</evidence>
<accession>A0A6J6BKD7</accession>
<evidence type="ECO:0000313" key="15">
    <source>
        <dbReference type="EMBL" id="CAB4624135.1"/>
    </source>
</evidence>
<dbReference type="InterPro" id="IPR043128">
    <property type="entry name" value="Rev_trsase/Diguanyl_cyclase"/>
</dbReference>
<keyword evidence="4" id="KW-0548">Nucleotidyltransferase</keyword>
<dbReference type="GO" id="GO:0003684">
    <property type="term" value="F:damaged DNA binding"/>
    <property type="evidence" value="ECO:0007669"/>
    <property type="project" value="InterPro"/>
</dbReference>
<protein>
    <recommendedName>
        <fullName evidence="2">DNA-directed DNA polymerase</fullName>
        <ecNumber evidence="2">2.7.7.7</ecNumber>
    </recommendedName>
</protein>
<evidence type="ECO:0000313" key="14">
    <source>
        <dbReference type="EMBL" id="CAB4539406.1"/>
    </source>
</evidence>
<evidence type="ECO:0000256" key="6">
    <source>
        <dbReference type="ARBA" id="ARBA00022723"/>
    </source>
</evidence>
<evidence type="ECO:0000256" key="5">
    <source>
        <dbReference type="ARBA" id="ARBA00022705"/>
    </source>
</evidence>
<dbReference type="HAMAP" id="MF_01113">
    <property type="entry name" value="DNApol_IV"/>
    <property type="match status" value="1"/>
</dbReference>
<dbReference type="Gene3D" id="3.30.1490.100">
    <property type="entry name" value="DNA polymerase, Y-family, little finger domain"/>
    <property type="match status" value="1"/>
</dbReference>
<dbReference type="InterPro" id="IPR050116">
    <property type="entry name" value="DNA_polymerase-Y"/>
</dbReference>
<feature type="domain" description="UmuC" evidence="13">
    <location>
        <begin position="4"/>
        <end position="183"/>
    </location>
</feature>
<dbReference type="EMBL" id="CAEZSP010000010">
    <property type="protein sequence ID" value="CAB4539406.1"/>
    <property type="molecule type" value="Genomic_DNA"/>
</dbReference>
<dbReference type="InterPro" id="IPR022880">
    <property type="entry name" value="DNApol_IV"/>
</dbReference>
<dbReference type="GO" id="GO:0046872">
    <property type="term" value="F:metal ion binding"/>
    <property type="evidence" value="ECO:0007669"/>
    <property type="project" value="UniProtKB-KW"/>
</dbReference>
<dbReference type="InterPro" id="IPR001126">
    <property type="entry name" value="UmuC"/>
</dbReference>
<evidence type="ECO:0000256" key="11">
    <source>
        <dbReference type="ARBA" id="ARBA00049244"/>
    </source>
</evidence>
<dbReference type="SUPFAM" id="SSF56672">
    <property type="entry name" value="DNA/RNA polymerases"/>
    <property type="match status" value="1"/>
</dbReference>
<evidence type="ECO:0000256" key="2">
    <source>
        <dbReference type="ARBA" id="ARBA00012417"/>
    </source>
</evidence>